<evidence type="ECO:0000313" key="3">
    <source>
        <dbReference type="Proteomes" id="UP001174136"/>
    </source>
</evidence>
<dbReference type="PANTHER" id="PTHR47510">
    <property type="entry name" value="REVERSE TRANSCRIPTASE DOMAIN-CONTAINING PROTEIN"/>
    <property type="match status" value="1"/>
</dbReference>
<gene>
    <name evidence="2" type="primary">RTase_41</name>
    <name evidence="2" type="ORF">N1851_003647</name>
</gene>
<dbReference type="InterPro" id="IPR015095">
    <property type="entry name" value="AlkB_hom8_N"/>
</dbReference>
<dbReference type="PANTHER" id="PTHR47510:SF3">
    <property type="entry name" value="ENDO_EXONUCLEASE_PHOSPHATASE DOMAIN-CONTAINING PROTEIN"/>
    <property type="match status" value="1"/>
</dbReference>
<dbReference type="GO" id="GO:0016706">
    <property type="term" value="F:2-oxoglutarate-dependent dioxygenase activity"/>
    <property type="evidence" value="ECO:0007669"/>
    <property type="project" value="InterPro"/>
</dbReference>
<dbReference type="AlphaFoldDB" id="A0AA47N890"/>
<evidence type="ECO:0000259" key="1">
    <source>
        <dbReference type="PROSITE" id="PS50878"/>
    </source>
</evidence>
<dbReference type="InterPro" id="IPR043502">
    <property type="entry name" value="DNA/RNA_pol_sf"/>
</dbReference>
<keyword evidence="2" id="KW-0695">RNA-directed DNA polymerase</keyword>
<dbReference type="GO" id="GO:0003964">
    <property type="term" value="F:RNA-directed DNA polymerase activity"/>
    <property type="evidence" value="ECO:0007669"/>
    <property type="project" value="UniProtKB-KW"/>
</dbReference>
<dbReference type="Proteomes" id="UP001174136">
    <property type="component" value="Unassembled WGS sequence"/>
</dbReference>
<proteinExistence type="predicted"/>
<protein>
    <submittedName>
        <fullName evidence="2">RNA-directed DNA polymerase from transposon BS</fullName>
    </submittedName>
</protein>
<sequence>MYFLRQLKKFNLPKTMMVHFYTTIIDSILLLHHHLDKGRLQCVIHSADWLQSAVPPGPVCLQDLEAGREDCSLPPWKQLFESFPSIRTKTSHHKNCFFPTAVDLINNAYPELLYLTIAHIIYTVNFAHPHIFTFKLGVGVCWGIVQATEVNPRKAAGPDGITGRVLRTCADQLAPVFTEIFNLSLSQCIIPTCFKCSTIVPVPKKPRPSCLNDYRPIALTPIIMKCFEKLIKPFITSSLPPTLDQLQFAYRPNRSTDDAIAHLLHSTLTHLDTGKGAYVRLLFIDYSSAFNTIVPSKLAQKLQDLCLCPSLCRWIHNFLTGRPQVVRVGDHTSSSLTLNTGAPQGCVLSPLLYSLYTYDCKAIADSNTIIKFADDAAVVGLISNNDEAAYHAEVVHLADWCRENHLELNTSKTKELIVDFSRKQQRSFLPLNINGAQVERVEHFRYFGITISQDLTWSHHLSSIVKKANQRLYHLRRLRDFKLPLRVLRNFYTHIVESILCGSITTWMGNTTRRDQLALGRVVHSAERTIKTTLPNLQDIYTRRCRTRARRIAQDPSHPNNRLFSLLPSGKRFRLLRANMERLRRSFFPQALRLLNEG</sequence>
<feature type="domain" description="Reverse transcriptase" evidence="1">
    <location>
        <begin position="183"/>
        <end position="451"/>
    </location>
</feature>
<evidence type="ECO:0000313" key="2">
    <source>
        <dbReference type="EMBL" id="KAK0154258.1"/>
    </source>
</evidence>
<keyword evidence="3" id="KW-1185">Reference proteome</keyword>
<organism evidence="2 3">
    <name type="scientific">Merluccius polli</name>
    <name type="common">Benguela hake</name>
    <name type="synonym">Merluccius cadenati</name>
    <dbReference type="NCBI Taxonomy" id="89951"/>
    <lineage>
        <taxon>Eukaryota</taxon>
        <taxon>Metazoa</taxon>
        <taxon>Chordata</taxon>
        <taxon>Craniata</taxon>
        <taxon>Vertebrata</taxon>
        <taxon>Euteleostomi</taxon>
        <taxon>Actinopterygii</taxon>
        <taxon>Neopterygii</taxon>
        <taxon>Teleostei</taxon>
        <taxon>Neoteleostei</taxon>
        <taxon>Acanthomorphata</taxon>
        <taxon>Zeiogadaria</taxon>
        <taxon>Gadariae</taxon>
        <taxon>Gadiformes</taxon>
        <taxon>Gadoidei</taxon>
        <taxon>Merlucciidae</taxon>
        <taxon>Merluccius</taxon>
    </lineage>
</organism>
<reference evidence="2" key="1">
    <citation type="journal article" date="2023" name="Front. Mar. Sci.">
        <title>A new Merluccius polli reference genome to investigate the effects of global change in West African waters.</title>
        <authorList>
            <person name="Mateo J.L."/>
            <person name="Blanco-Fernandez C."/>
            <person name="Garcia-Vazquez E."/>
            <person name="Machado-Schiaffino G."/>
        </authorList>
    </citation>
    <scope>NUCLEOTIDE SEQUENCE</scope>
    <source>
        <strain evidence="2">C29</strain>
        <tissue evidence="2">Fin</tissue>
    </source>
</reference>
<keyword evidence="2" id="KW-0548">Nucleotidyltransferase</keyword>
<dbReference type="EMBL" id="JAOPHQ010000574">
    <property type="protein sequence ID" value="KAK0154258.1"/>
    <property type="molecule type" value="Genomic_DNA"/>
</dbReference>
<dbReference type="CDD" id="cd01650">
    <property type="entry name" value="RT_nLTR_like"/>
    <property type="match status" value="1"/>
</dbReference>
<dbReference type="SUPFAM" id="SSF56672">
    <property type="entry name" value="DNA/RNA polymerases"/>
    <property type="match status" value="1"/>
</dbReference>
<dbReference type="GO" id="GO:0008168">
    <property type="term" value="F:methyltransferase activity"/>
    <property type="evidence" value="ECO:0007669"/>
    <property type="project" value="InterPro"/>
</dbReference>
<dbReference type="Pfam" id="PF09004">
    <property type="entry name" value="ALKBH8_N"/>
    <property type="match status" value="2"/>
</dbReference>
<comment type="caution">
    <text evidence="2">The sequence shown here is derived from an EMBL/GenBank/DDBJ whole genome shotgun (WGS) entry which is preliminary data.</text>
</comment>
<accession>A0AA47N890</accession>
<dbReference type="Pfam" id="PF00078">
    <property type="entry name" value="RVT_1"/>
    <property type="match status" value="1"/>
</dbReference>
<name>A0AA47N890_MERPO</name>
<dbReference type="PROSITE" id="PS50878">
    <property type="entry name" value="RT_POL"/>
    <property type="match status" value="1"/>
</dbReference>
<keyword evidence="2" id="KW-0808">Transferase</keyword>
<dbReference type="InterPro" id="IPR000477">
    <property type="entry name" value="RT_dom"/>
</dbReference>